<dbReference type="SUPFAM" id="SSF55174">
    <property type="entry name" value="Alpha-L RNA-binding motif"/>
    <property type="match status" value="1"/>
</dbReference>
<dbReference type="InterPro" id="IPR006224">
    <property type="entry name" value="PsdUridine_synth_RluA-like_CS"/>
</dbReference>
<comment type="similarity">
    <text evidence="1 4">Belongs to the pseudouridine synthase RluA family.</text>
</comment>
<comment type="catalytic activity">
    <reaction evidence="4">
        <text>a uridine in RNA = a pseudouridine in RNA</text>
        <dbReference type="Rhea" id="RHEA:48348"/>
        <dbReference type="Rhea" id="RHEA-COMP:12068"/>
        <dbReference type="Rhea" id="RHEA-COMP:12069"/>
        <dbReference type="ChEBI" id="CHEBI:65314"/>
        <dbReference type="ChEBI" id="CHEBI:65315"/>
    </reaction>
</comment>
<keyword evidence="2 4" id="KW-0413">Isomerase</keyword>
<dbReference type="Pfam" id="PF01479">
    <property type="entry name" value="S4"/>
    <property type="match status" value="1"/>
</dbReference>
<dbReference type="Pfam" id="PF00849">
    <property type="entry name" value="PseudoU_synth_2"/>
    <property type="match status" value="1"/>
</dbReference>
<dbReference type="NCBIfam" id="TIGR00005">
    <property type="entry name" value="rluA_subfam"/>
    <property type="match status" value="1"/>
</dbReference>
<dbReference type="RefSeq" id="WP_379013478.1">
    <property type="nucleotide sequence ID" value="NZ_JBHSDC010000012.1"/>
</dbReference>
<dbReference type="EC" id="5.4.99.-" evidence="4"/>
<accession>A0ABV8PX98</accession>
<dbReference type="Proteomes" id="UP001595906">
    <property type="component" value="Unassembled WGS sequence"/>
</dbReference>
<proteinExistence type="inferred from homology"/>
<comment type="caution">
    <text evidence="6">The sequence shown here is derived from an EMBL/GenBank/DDBJ whole genome shotgun (WGS) entry which is preliminary data.</text>
</comment>
<sequence>MNVDVEIIQEDNSEELYERKSFTVDKGQEATRIDKWVQSHVEGVTRNKVQNAIDAGFLTVNGKTVKCNYRIRPGDDIVLMSLINPEYTTVKSENIPLNIVYEDDDVMVINKPPNMVVHPGVGNFSGTLLNGVVYHLQQQNPNIDEEKLPRFGMVHRIDKNTTGLIVIAKNGAAVAHLSKQFFNHTVKRQYVAVVWGNVEADNGTIVAHIARHQQNRKMFAAYPDGETGKHAITHYQVLERFNYVTLVQCVLETGRTHQIRVHMKHIGHTLFNDWEYGGDRILKGTIYTKYKQFVDNCFDACPRCALHAQTLGFVHPRTNEEIFFTAELPNDMQQMITKWRTYISHRKIEE</sequence>
<evidence type="ECO:0000259" key="5">
    <source>
        <dbReference type="SMART" id="SM00363"/>
    </source>
</evidence>
<feature type="domain" description="RNA-binding S4" evidence="5">
    <location>
        <begin position="31"/>
        <end position="96"/>
    </location>
</feature>
<dbReference type="SUPFAM" id="SSF55120">
    <property type="entry name" value="Pseudouridine synthase"/>
    <property type="match status" value="1"/>
</dbReference>
<comment type="function">
    <text evidence="4">Responsible for synthesis of pseudouridine from uracil.</text>
</comment>
<dbReference type="PROSITE" id="PS50889">
    <property type="entry name" value="S4"/>
    <property type="match status" value="1"/>
</dbReference>
<dbReference type="InterPro" id="IPR006145">
    <property type="entry name" value="PsdUridine_synth_RsuA/RluA"/>
</dbReference>
<dbReference type="PANTHER" id="PTHR21600">
    <property type="entry name" value="MITOCHONDRIAL RNA PSEUDOURIDINE SYNTHASE"/>
    <property type="match status" value="1"/>
</dbReference>
<evidence type="ECO:0000313" key="6">
    <source>
        <dbReference type="EMBL" id="MFC4231860.1"/>
    </source>
</evidence>
<dbReference type="SMART" id="SM00363">
    <property type="entry name" value="S4"/>
    <property type="match status" value="1"/>
</dbReference>
<dbReference type="CDD" id="cd00165">
    <property type="entry name" value="S4"/>
    <property type="match status" value="1"/>
</dbReference>
<gene>
    <name evidence="6" type="ORF">ACFOW1_08155</name>
</gene>
<dbReference type="CDD" id="cd02869">
    <property type="entry name" value="PseudoU_synth_RluA_like"/>
    <property type="match status" value="1"/>
</dbReference>
<evidence type="ECO:0000256" key="1">
    <source>
        <dbReference type="ARBA" id="ARBA00010876"/>
    </source>
</evidence>
<dbReference type="InterPro" id="IPR006225">
    <property type="entry name" value="PsdUridine_synth_RluC/D"/>
</dbReference>
<evidence type="ECO:0000313" key="7">
    <source>
        <dbReference type="Proteomes" id="UP001595906"/>
    </source>
</evidence>
<name>A0ABV8PX98_9BACT</name>
<keyword evidence="3" id="KW-0694">RNA-binding</keyword>
<dbReference type="InterPro" id="IPR036986">
    <property type="entry name" value="S4_RNA-bd_sf"/>
</dbReference>
<evidence type="ECO:0000256" key="3">
    <source>
        <dbReference type="PROSITE-ProRule" id="PRU00182"/>
    </source>
</evidence>
<dbReference type="InterPro" id="IPR002942">
    <property type="entry name" value="S4_RNA-bd"/>
</dbReference>
<dbReference type="Gene3D" id="3.30.2350.10">
    <property type="entry name" value="Pseudouridine synthase"/>
    <property type="match status" value="1"/>
</dbReference>
<keyword evidence="7" id="KW-1185">Reference proteome</keyword>
<dbReference type="InterPro" id="IPR020103">
    <property type="entry name" value="PsdUridine_synth_cat_dom_sf"/>
</dbReference>
<protein>
    <recommendedName>
        <fullName evidence="4">Pseudouridine synthase</fullName>
        <ecNumber evidence="4">5.4.99.-</ecNumber>
    </recommendedName>
</protein>
<dbReference type="Gene3D" id="3.10.290.10">
    <property type="entry name" value="RNA-binding S4 domain"/>
    <property type="match status" value="1"/>
</dbReference>
<dbReference type="InterPro" id="IPR050188">
    <property type="entry name" value="RluA_PseudoU_synthase"/>
</dbReference>
<dbReference type="PROSITE" id="PS01129">
    <property type="entry name" value="PSI_RLU"/>
    <property type="match status" value="1"/>
</dbReference>
<evidence type="ECO:0000256" key="2">
    <source>
        <dbReference type="ARBA" id="ARBA00023235"/>
    </source>
</evidence>
<dbReference type="EMBL" id="JBHSDC010000012">
    <property type="protein sequence ID" value="MFC4231860.1"/>
    <property type="molecule type" value="Genomic_DNA"/>
</dbReference>
<dbReference type="PANTHER" id="PTHR21600:SF44">
    <property type="entry name" value="RIBOSOMAL LARGE SUBUNIT PSEUDOURIDINE SYNTHASE D"/>
    <property type="match status" value="1"/>
</dbReference>
<evidence type="ECO:0000256" key="4">
    <source>
        <dbReference type="RuleBase" id="RU362028"/>
    </source>
</evidence>
<organism evidence="6 7">
    <name type="scientific">Parasediminibacterium paludis</name>
    <dbReference type="NCBI Taxonomy" id="908966"/>
    <lineage>
        <taxon>Bacteria</taxon>
        <taxon>Pseudomonadati</taxon>
        <taxon>Bacteroidota</taxon>
        <taxon>Chitinophagia</taxon>
        <taxon>Chitinophagales</taxon>
        <taxon>Chitinophagaceae</taxon>
        <taxon>Parasediminibacterium</taxon>
    </lineage>
</organism>
<reference evidence="7" key="1">
    <citation type="journal article" date="2019" name="Int. J. Syst. Evol. Microbiol.">
        <title>The Global Catalogue of Microorganisms (GCM) 10K type strain sequencing project: providing services to taxonomists for standard genome sequencing and annotation.</title>
        <authorList>
            <consortium name="The Broad Institute Genomics Platform"/>
            <consortium name="The Broad Institute Genome Sequencing Center for Infectious Disease"/>
            <person name="Wu L."/>
            <person name="Ma J."/>
        </authorList>
    </citation>
    <scope>NUCLEOTIDE SEQUENCE [LARGE SCALE GENOMIC DNA]</scope>
    <source>
        <strain evidence="7">CECT 8010</strain>
    </source>
</reference>